<feature type="compositionally biased region" description="Acidic residues" evidence="1">
    <location>
        <begin position="19"/>
        <end position="30"/>
    </location>
</feature>
<name>A0A9W7AF04_9STRA</name>
<comment type="caution">
    <text evidence="2">The sequence shown here is derived from an EMBL/GenBank/DDBJ whole genome shotgun (WGS) entry which is preliminary data.</text>
</comment>
<proteinExistence type="predicted"/>
<feature type="compositionally biased region" description="Basic and acidic residues" evidence="1">
    <location>
        <begin position="9"/>
        <end position="18"/>
    </location>
</feature>
<feature type="region of interest" description="Disordered" evidence="1">
    <location>
        <begin position="217"/>
        <end position="247"/>
    </location>
</feature>
<dbReference type="InterPro" id="IPR032675">
    <property type="entry name" value="LRR_dom_sf"/>
</dbReference>
<reference evidence="3" key="1">
    <citation type="journal article" date="2023" name="Commun. Biol.">
        <title>Genome analysis of Parmales, the sister group of diatoms, reveals the evolutionary specialization of diatoms from phago-mixotrophs to photoautotrophs.</title>
        <authorList>
            <person name="Ban H."/>
            <person name="Sato S."/>
            <person name="Yoshikawa S."/>
            <person name="Yamada K."/>
            <person name="Nakamura Y."/>
            <person name="Ichinomiya M."/>
            <person name="Sato N."/>
            <person name="Blanc-Mathieu R."/>
            <person name="Endo H."/>
            <person name="Kuwata A."/>
            <person name="Ogata H."/>
        </authorList>
    </citation>
    <scope>NUCLEOTIDE SEQUENCE [LARGE SCALE GENOMIC DNA]</scope>
    <source>
        <strain evidence="3">NIES 3700</strain>
    </source>
</reference>
<evidence type="ECO:0000256" key="1">
    <source>
        <dbReference type="SAM" id="MobiDB-lite"/>
    </source>
</evidence>
<keyword evidence="3" id="KW-1185">Reference proteome</keyword>
<evidence type="ECO:0000313" key="3">
    <source>
        <dbReference type="Proteomes" id="UP001165122"/>
    </source>
</evidence>
<dbReference type="EMBL" id="BRXW01000598">
    <property type="protein sequence ID" value="GMH68730.1"/>
    <property type="molecule type" value="Genomic_DNA"/>
</dbReference>
<accession>A0A9W7AF04</accession>
<feature type="region of interest" description="Disordered" evidence="1">
    <location>
        <begin position="1"/>
        <end position="35"/>
    </location>
</feature>
<dbReference type="Gene3D" id="3.80.10.10">
    <property type="entry name" value="Ribonuclease Inhibitor"/>
    <property type="match status" value="1"/>
</dbReference>
<dbReference type="AlphaFoldDB" id="A0A9W7AF04"/>
<sequence length="247" mass="27514">MSKSVASESNEHTKHLETGEEMGVGDEGGENGEGFVKGAAAESLSTLTTVSTAPAPVDDFMNTIEFTRLFAPFIHEQTLMALRVLNKEWNVVADAIINEGVRSGELIVHDGKNVSYREASDREERRKLVTWVVFLLNVTDIGNYDCLLAVNLVVVEIPEGVESIELKSMAIPNSLQTFDDNVFKNCSKLVPYNINASSPNAVVAYLRSKQQPVVSERIKQEKTEARARRLQQRKKKEEEGGDEEMWI</sequence>
<gene>
    <name evidence="2" type="ORF">TrLO_g1803</name>
</gene>
<evidence type="ECO:0000313" key="2">
    <source>
        <dbReference type="EMBL" id="GMH68730.1"/>
    </source>
</evidence>
<protein>
    <submittedName>
        <fullName evidence="2">Uncharacterized protein</fullName>
    </submittedName>
</protein>
<feature type="compositionally biased region" description="Basic and acidic residues" evidence="1">
    <location>
        <begin position="217"/>
        <end position="227"/>
    </location>
</feature>
<dbReference type="Proteomes" id="UP001165122">
    <property type="component" value="Unassembled WGS sequence"/>
</dbReference>
<organism evidence="2 3">
    <name type="scientific">Triparma laevis f. longispina</name>
    <dbReference type="NCBI Taxonomy" id="1714387"/>
    <lineage>
        <taxon>Eukaryota</taxon>
        <taxon>Sar</taxon>
        <taxon>Stramenopiles</taxon>
        <taxon>Ochrophyta</taxon>
        <taxon>Bolidophyceae</taxon>
        <taxon>Parmales</taxon>
        <taxon>Triparmaceae</taxon>
        <taxon>Triparma</taxon>
    </lineage>
</organism>